<comment type="caution">
    <text evidence="1">The sequence shown here is derived from an EMBL/GenBank/DDBJ whole genome shotgun (WGS) entry which is preliminary data.</text>
</comment>
<dbReference type="InterPro" id="IPR049747">
    <property type="entry name" value="SCO2522-like"/>
</dbReference>
<organism evidence="1 2">
    <name type="scientific">Actinoplanes octamycinicus</name>
    <dbReference type="NCBI Taxonomy" id="135948"/>
    <lineage>
        <taxon>Bacteria</taxon>
        <taxon>Bacillati</taxon>
        <taxon>Actinomycetota</taxon>
        <taxon>Actinomycetes</taxon>
        <taxon>Micromonosporales</taxon>
        <taxon>Micromonosporaceae</taxon>
        <taxon>Actinoplanes</taxon>
    </lineage>
</organism>
<dbReference type="EMBL" id="JACHNB010000001">
    <property type="protein sequence ID" value="MBB4736877.1"/>
    <property type="molecule type" value="Genomic_DNA"/>
</dbReference>
<dbReference type="RefSeq" id="WP_185037370.1">
    <property type="nucleotide sequence ID" value="NZ_BAABFG010000005.1"/>
</dbReference>
<gene>
    <name evidence="1" type="ORF">BJY16_000336</name>
</gene>
<accession>A0A7W7M4M5</accession>
<evidence type="ECO:0000313" key="2">
    <source>
        <dbReference type="Proteomes" id="UP000546162"/>
    </source>
</evidence>
<reference evidence="1 2" key="1">
    <citation type="submission" date="2020-08" db="EMBL/GenBank/DDBJ databases">
        <title>Sequencing the genomes of 1000 actinobacteria strains.</title>
        <authorList>
            <person name="Klenk H.-P."/>
        </authorList>
    </citation>
    <scope>NUCLEOTIDE SEQUENCE [LARGE SCALE GENOMIC DNA]</scope>
    <source>
        <strain evidence="1 2">DSM 45809</strain>
    </source>
</reference>
<dbReference type="NCBIfam" id="NF040566">
    <property type="entry name" value="SCO2522_fam"/>
    <property type="match status" value="1"/>
</dbReference>
<keyword evidence="2" id="KW-1185">Reference proteome</keyword>
<name>A0A7W7M4M5_9ACTN</name>
<proteinExistence type="predicted"/>
<protein>
    <submittedName>
        <fullName evidence="1">Uncharacterized protein</fullName>
    </submittedName>
</protein>
<dbReference type="Proteomes" id="UP000546162">
    <property type="component" value="Unassembled WGS sequence"/>
</dbReference>
<dbReference type="AlphaFoldDB" id="A0A7W7M4M5"/>
<sequence>MTAGFDYREAGTAGATSSVALSHLSVELAHLFPEDLAEDALTRYFARVTPWVETTAALARSRAAKARISTCVLVVDHADGSGRPRDVIPRIQEAAKHSGFAVDYLARESALTGGPAREVFDHIVPEPHPGTTGVRPLLDANGWLCTGKRSPTAGGAPAMSGAEWQPPVQTGARHAIFIDAELRDSADGSWSVTLLRAVWQLLRLGLLRPADARLTAPEPVGTLPETWPELPPVVRLTERPGPLCAYQSFSVLPSRFLEVEVAADLIMSMVRLAPEVDDQVVRRAGMEGITLPAEPQDRISHAFLATDPP</sequence>
<evidence type="ECO:0000313" key="1">
    <source>
        <dbReference type="EMBL" id="MBB4736877.1"/>
    </source>
</evidence>